<dbReference type="EMBL" id="JAAGYR010000001">
    <property type="protein sequence ID" value="NEN74793.1"/>
    <property type="molecule type" value="Genomic_DNA"/>
</dbReference>
<dbReference type="GO" id="GO:0005886">
    <property type="term" value="C:plasma membrane"/>
    <property type="evidence" value="ECO:0007669"/>
    <property type="project" value="TreeGrafter"/>
</dbReference>
<accession>A0A6L9Y3C5</accession>
<evidence type="ECO:0000256" key="1">
    <source>
        <dbReference type="ARBA" id="ARBA00022692"/>
    </source>
</evidence>
<gene>
    <name evidence="7" type="ORF">F9B74_00410</name>
</gene>
<feature type="transmembrane region" description="Helical" evidence="5">
    <location>
        <begin position="199"/>
        <end position="223"/>
    </location>
</feature>
<evidence type="ECO:0000256" key="2">
    <source>
        <dbReference type="ARBA" id="ARBA00022989"/>
    </source>
</evidence>
<dbReference type="Gene3D" id="1.20.1250.20">
    <property type="entry name" value="MFS general substrate transporter like domains"/>
    <property type="match status" value="2"/>
</dbReference>
<feature type="transmembrane region" description="Helical" evidence="5">
    <location>
        <begin position="39"/>
        <end position="61"/>
    </location>
</feature>
<organism evidence="7 8">
    <name type="scientific">Pelistega ratti</name>
    <dbReference type="NCBI Taxonomy" id="2652177"/>
    <lineage>
        <taxon>Bacteria</taxon>
        <taxon>Pseudomonadati</taxon>
        <taxon>Pseudomonadota</taxon>
        <taxon>Betaproteobacteria</taxon>
        <taxon>Burkholderiales</taxon>
        <taxon>Alcaligenaceae</taxon>
        <taxon>Pelistega</taxon>
    </lineage>
</organism>
<feature type="transmembrane region" description="Helical" evidence="5">
    <location>
        <begin position="265"/>
        <end position="284"/>
    </location>
</feature>
<dbReference type="InterPro" id="IPR047200">
    <property type="entry name" value="MFS_YcaD-like"/>
</dbReference>
<feature type="transmembrane region" description="Helical" evidence="5">
    <location>
        <begin position="97"/>
        <end position="118"/>
    </location>
</feature>
<feature type="transmembrane region" description="Helical" evidence="5">
    <location>
        <begin position="130"/>
        <end position="153"/>
    </location>
</feature>
<feature type="transmembrane region" description="Helical" evidence="5">
    <location>
        <begin position="159"/>
        <end position="178"/>
    </location>
</feature>
<feature type="transmembrane region" description="Helical" evidence="5">
    <location>
        <begin position="235"/>
        <end position="253"/>
    </location>
</feature>
<feature type="transmembrane region" description="Helical" evidence="5">
    <location>
        <begin position="290"/>
        <end position="313"/>
    </location>
</feature>
<name>A0A6L9Y3C5_9BURK</name>
<feature type="transmembrane region" description="Helical" evidence="5">
    <location>
        <begin position="325"/>
        <end position="348"/>
    </location>
</feature>
<keyword evidence="2 5" id="KW-1133">Transmembrane helix</keyword>
<evidence type="ECO:0000313" key="8">
    <source>
        <dbReference type="Proteomes" id="UP000477651"/>
    </source>
</evidence>
<feature type="compositionally biased region" description="Basic and acidic residues" evidence="4">
    <location>
        <begin position="447"/>
        <end position="465"/>
    </location>
</feature>
<feature type="domain" description="Major facilitator superfamily (MFS) profile" evidence="6">
    <location>
        <begin position="7"/>
        <end position="379"/>
    </location>
</feature>
<sequence>MIRIIFSFASLYFAILLLSVGTGLYNTFMSLRLTQDGISQSWVGLLISAYYLGLVLGVRIGHKLISAFGHIRAYVASAAIVSVMVLAQTLISTMEIWLLFRVIVGIAMVTQYMVLESWLNDQSEGHNRGVIFSVYMMMSSLGIVLGQMSIGAFPELNMTVLNAVAMSMSLCLIPIALTRRAHPVLASQAPLNLRVYFKIVPVPMVVLFLGGAITSSFYSLAAVYANKAGLSNDQVSIFLSVCVLAGLLAQYPMGYLSDRFNRLRILRVSAFGLVLFTLPLVLIHNPSYHLLLIVIACMGCLQFTFYPLSVALANEHVSPAMRVGLSGALLLAFSVGATIGPSIAGMLMDGGGSSMYMVYVASCALIMGLFVSKMRANYRPNIENAQYVPMAVDITPAPVVHELDPRVDISQDISRDEEMMEQVKDLVLNTEVPVGGVVVEEGDTPSVEEKRSVAEETTYKAVEDK</sequence>
<dbReference type="Pfam" id="PF07690">
    <property type="entry name" value="MFS_1"/>
    <property type="match status" value="1"/>
</dbReference>
<dbReference type="PANTHER" id="PTHR23521">
    <property type="entry name" value="TRANSPORTER MFS SUPERFAMILY"/>
    <property type="match status" value="1"/>
</dbReference>
<dbReference type="InterPro" id="IPR011701">
    <property type="entry name" value="MFS"/>
</dbReference>
<feature type="region of interest" description="Disordered" evidence="4">
    <location>
        <begin position="443"/>
        <end position="465"/>
    </location>
</feature>
<dbReference type="InterPro" id="IPR036259">
    <property type="entry name" value="MFS_trans_sf"/>
</dbReference>
<dbReference type="Proteomes" id="UP000477651">
    <property type="component" value="Unassembled WGS sequence"/>
</dbReference>
<dbReference type="InterPro" id="IPR020846">
    <property type="entry name" value="MFS_dom"/>
</dbReference>
<dbReference type="CDD" id="cd17477">
    <property type="entry name" value="MFS_YcaD_like"/>
    <property type="match status" value="1"/>
</dbReference>
<feature type="transmembrane region" description="Helical" evidence="5">
    <location>
        <begin position="73"/>
        <end position="91"/>
    </location>
</feature>
<comment type="caution">
    <text evidence="7">The sequence shown here is derived from an EMBL/GenBank/DDBJ whole genome shotgun (WGS) entry which is preliminary data.</text>
</comment>
<feature type="transmembrane region" description="Helical" evidence="5">
    <location>
        <begin position="354"/>
        <end position="371"/>
    </location>
</feature>
<proteinExistence type="predicted"/>
<dbReference type="GO" id="GO:0022857">
    <property type="term" value="F:transmembrane transporter activity"/>
    <property type="evidence" value="ECO:0007669"/>
    <property type="project" value="InterPro"/>
</dbReference>
<keyword evidence="1 5" id="KW-0812">Transmembrane</keyword>
<evidence type="ECO:0000256" key="3">
    <source>
        <dbReference type="ARBA" id="ARBA00023136"/>
    </source>
</evidence>
<evidence type="ECO:0000313" key="7">
    <source>
        <dbReference type="EMBL" id="NEN74793.1"/>
    </source>
</evidence>
<evidence type="ECO:0000256" key="5">
    <source>
        <dbReference type="SAM" id="Phobius"/>
    </source>
</evidence>
<evidence type="ECO:0000259" key="6">
    <source>
        <dbReference type="PROSITE" id="PS50850"/>
    </source>
</evidence>
<dbReference type="PROSITE" id="PS50850">
    <property type="entry name" value="MFS"/>
    <property type="match status" value="1"/>
</dbReference>
<dbReference type="RefSeq" id="WP_163763611.1">
    <property type="nucleotide sequence ID" value="NZ_JAAGYR010000001.1"/>
</dbReference>
<evidence type="ECO:0000256" key="4">
    <source>
        <dbReference type="SAM" id="MobiDB-lite"/>
    </source>
</evidence>
<keyword evidence="3 5" id="KW-0472">Membrane</keyword>
<dbReference type="SUPFAM" id="SSF103473">
    <property type="entry name" value="MFS general substrate transporter"/>
    <property type="match status" value="1"/>
</dbReference>
<keyword evidence="8" id="KW-1185">Reference proteome</keyword>
<dbReference type="AlphaFoldDB" id="A0A6L9Y3C5"/>
<dbReference type="PANTHER" id="PTHR23521:SF3">
    <property type="entry name" value="MFS TRANSPORTER"/>
    <property type="match status" value="1"/>
</dbReference>
<protein>
    <submittedName>
        <fullName evidence="7">MFS transporter</fullName>
    </submittedName>
</protein>
<reference evidence="7 8" key="1">
    <citation type="submission" date="2020-02" db="EMBL/GenBank/DDBJ databases">
        <title>Pelistega sp. NLN82 were isolated from wild rodents of the Hainan Island.</title>
        <authorList>
            <person name="Niu N."/>
            <person name="Zhou J."/>
        </authorList>
    </citation>
    <scope>NUCLEOTIDE SEQUENCE [LARGE SCALE GENOMIC DNA]</scope>
    <source>
        <strain evidence="7 8">NLN82</strain>
    </source>
</reference>